<dbReference type="KEGG" id="tps:THAPSDRAFT_3394"/>
<dbReference type="SUPFAM" id="SSF52075">
    <property type="entry name" value="Outer arm dynein light chain 1"/>
    <property type="match status" value="1"/>
</dbReference>
<dbReference type="STRING" id="35128.B8BXN5"/>
<organism evidence="6 7">
    <name type="scientific">Thalassiosira pseudonana</name>
    <name type="common">Marine diatom</name>
    <name type="synonym">Cyclotella nana</name>
    <dbReference type="NCBI Taxonomy" id="35128"/>
    <lineage>
        <taxon>Eukaryota</taxon>
        <taxon>Sar</taxon>
        <taxon>Stramenopiles</taxon>
        <taxon>Ochrophyta</taxon>
        <taxon>Bacillariophyta</taxon>
        <taxon>Coscinodiscophyceae</taxon>
        <taxon>Thalassiosirophycidae</taxon>
        <taxon>Thalassiosirales</taxon>
        <taxon>Thalassiosiraceae</taxon>
        <taxon>Thalassiosira</taxon>
    </lineage>
</organism>
<sequence length="300" mass="34002">MKITKEAVRLCIKRKELIDNPEMNERLYLHQKGFTEINNLKKYTQVKALFLESNQLTKISNLDAQRHLKELHLQNNKIYKIENLSHCTKLQFLDVSNNELSEISDLSTSESLEVLKLANNKLTTPSTFISVASIPKLQELDISSNKIDGSYEGILNVISQCKCLKSLSLKGNPITKSMPHYRKMVICRCPRLTSLDGKRVCSEERRRCDVWGKVVSCGGTFEEANEADRQELNNIRSEQSSDNAIHRYDSRAGDDVSINAKSISSSVLNGIKKTFGIIDTKRYPTSTISWSSWIQTAALK</sequence>
<keyword evidence="4" id="KW-0969">Cilium</keyword>
<keyword evidence="2" id="KW-0433">Leucine-rich repeat</keyword>
<proteinExistence type="predicted"/>
<dbReference type="Pfam" id="PF14580">
    <property type="entry name" value="LRR_9"/>
    <property type="match status" value="1"/>
</dbReference>
<dbReference type="InParanoid" id="B8BXN5"/>
<dbReference type="OMA" id="NNCIGSK"/>
<dbReference type="eggNOG" id="KOG0531">
    <property type="taxonomic scope" value="Eukaryota"/>
</dbReference>
<reference evidence="6 7" key="2">
    <citation type="journal article" date="2008" name="Nature">
        <title>The Phaeodactylum genome reveals the evolutionary history of diatom genomes.</title>
        <authorList>
            <person name="Bowler C."/>
            <person name="Allen A.E."/>
            <person name="Badger J.H."/>
            <person name="Grimwood J."/>
            <person name="Jabbari K."/>
            <person name="Kuo A."/>
            <person name="Maheswari U."/>
            <person name="Martens C."/>
            <person name="Maumus F."/>
            <person name="Otillar R.P."/>
            <person name="Rayko E."/>
            <person name="Salamov A."/>
            <person name="Vandepoele K."/>
            <person name="Beszteri B."/>
            <person name="Gruber A."/>
            <person name="Heijde M."/>
            <person name="Katinka M."/>
            <person name="Mock T."/>
            <person name="Valentin K."/>
            <person name="Verret F."/>
            <person name="Berges J.A."/>
            <person name="Brownlee C."/>
            <person name="Cadoret J.P."/>
            <person name="Chiovitti A."/>
            <person name="Choi C.J."/>
            <person name="Coesel S."/>
            <person name="De Martino A."/>
            <person name="Detter J.C."/>
            <person name="Durkin C."/>
            <person name="Falciatore A."/>
            <person name="Fournet J."/>
            <person name="Haruta M."/>
            <person name="Huysman M.J."/>
            <person name="Jenkins B.D."/>
            <person name="Jiroutova K."/>
            <person name="Jorgensen R.E."/>
            <person name="Joubert Y."/>
            <person name="Kaplan A."/>
            <person name="Kroger N."/>
            <person name="Kroth P.G."/>
            <person name="La Roche J."/>
            <person name="Lindquist E."/>
            <person name="Lommer M."/>
            <person name="Martin-Jezequel V."/>
            <person name="Lopez P.J."/>
            <person name="Lucas S."/>
            <person name="Mangogna M."/>
            <person name="McGinnis K."/>
            <person name="Medlin L.K."/>
            <person name="Montsant A."/>
            <person name="Oudot-Le Secq M.P."/>
            <person name="Napoli C."/>
            <person name="Obornik M."/>
            <person name="Parker M.S."/>
            <person name="Petit J.L."/>
            <person name="Porcel B.M."/>
            <person name="Poulsen N."/>
            <person name="Robison M."/>
            <person name="Rychlewski L."/>
            <person name="Rynearson T.A."/>
            <person name="Schmutz J."/>
            <person name="Shapiro H."/>
            <person name="Siaut M."/>
            <person name="Stanley M."/>
            <person name="Sussman M.R."/>
            <person name="Taylor A.R."/>
            <person name="Vardi A."/>
            <person name="von Dassow P."/>
            <person name="Vyverman W."/>
            <person name="Willis A."/>
            <person name="Wyrwicz L.S."/>
            <person name="Rokhsar D.S."/>
            <person name="Weissenbach J."/>
            <person name="Armbrust E.V."/>
            <person name="Green B.R."/>
            <person name="Van de Peer Y."/>
            <person name="Grigoriev I.V."/>
        </authorList>
    </citation>
    <scope>NUCLEOTIDE SEQUENCE [LARGE SCALE GENOMIC DNA]</scope>
    <source>
        <strain evidence="6 7">CCMP1335</strain>
    </source>
</reference>
<keyword evidence="3" id="KW-0677">Repeat</keyword>
<dbReference type="HOGENOM" id="CLU_040741_0_1_1"/>
<gene>
    <name evidence="6" type="ORF">THAPSDRAFT_3394</name>
</gene>
<evidence type="ECO:0000256" key="4">
    <source>
        <dbReference type="ARBA" id="ARBA00023069"/>
    </source>
</evidence>
<dbReference type="Proteomes" id="UP000001449">
    <property type="component" value="Chromosome 3"/>
</dbReference>
<keyword evidence="7" id="KW-1185">Reference proteome</keyword>
<comment type="subcellular location">
    <subcellularLocation>
        <location evidence="1">Cell projection</location>
        <location evidence="1">Cilium</location>
    </subcellularLocation>
</comment>
<evidence type="ECO:0000313" key="6">
    <source>
        <dbReference type="EMBL" id="EED93737.1"/>
    </source>
</evidence>
<dbReference type="RefSeq" id="XP_002288301.1">
    <property type="nucleotide sequence ID" value="XM_002288265.1"/>
</dbReference>
<dbReference type="Gene3D" id="3.80.10.10">
    <property type="entry name" value="Ribonuclease Inhibitor"/>
    <property type="match status" value="2"/>
</dbReference>
<evidence type="ECO:0000313" key="7">
    <source>
        <dbReference type="Proteomes" id="UP000001449"/>
    </source>
</evidence>
<name>B8BXN5_THAPS</name>
<dbReference type="PANTHER" id="PTHR45973">
    <property type="entry name" value="PROTEIN PHOSPHATASE 1 REGULATORY SUBUNIT SDS22-RELATED"/>
    <property type="match status" value="1"/>
</dbReference>
<keyword evidence="5" id="KW-0966">Cell projection</keyword>
<dbReference type="SMART" id="SM00365">
    <property type="entry name" value="LRR_SD22"/>
    <property type="match status" value="4"/>
</dbReference>
<dbReference type="AlphaFoldDB" id="B8BXN5"/>
<dbReference type="PANTHER" id="PTHR45973:SF9">
    <property type="entry name" value="LEUCINE-RICH REPEAT-CONTAINING PROTEIN 46"/>
    <property type="match status" value="1"/>
</dbReference>
<evidence type="ECO:0000256" key="2">
    <source>
        <dbReference type="ARBA" id="ARBA00022614"/>
    </source>
</evidence>
<accession>B8BXN5</accession>
<reference evidence="6 7" key="1">
    <citation type="journal article" date="2004" name="Science">
        <title>The genome of the diatom Thalassiosira pseudonana: ecology, evolution, and metabolism.</title>
        <authorList>
            <person name="Armbrust E.V."/>
            <person name="Berges J.A."/>
            <person name="Bowler C."/>
            <person name="Green B.R."/>
            <person name="Martinez D."/>
            <person name="Putnam N.H."/>
            <person name="Zhou S."/>
            <person name="Allen A.E."/>
            <person name="Apt K.E."/>
            <person name="Bechner M."/>
            <person name="Brzezinski M.A."/>
            <person name="Chaal B.K."/>
            <person name="Chiovitti A."/>
            <person name="Davis A.K."/>
            <person name="Demarest M.S."/>
            <person name="Detter J.C."/>
            <person name="Glavina T."/>
            <person name="Goodstein D."/>
            <person name="Hadi M.Z."/>
            <person name="Hellsten U."/>
            <person name="Hildebrand M."/>
            <person name="Jenkins B.D."/>
            <person name="Jurka J."/>
            <person name="Kapitonov V.V."/>
            <person name="Kroger N."/>
            <person name="Lau W.W."/>
            <person name="Lane T.W."/>
            <person name="Larimer F.W."/>
            <person name="Lippmeier J.C."/>
            <person name="Lucas S."/>
            <person name="Medina M."/>
            <person name="Montsant A."/>
            <person name="Obornik M."/>
            <person name="Parker M.S."/>
            <person name="Palenik B."/>
            <person name="Pazour G.J."/>
            <person name="Richardson P.M."/>
            <person name="Rynearson T.A."/>
            <person name="Saito M.A."/>
            <person name="Schwartz D.C."/>
            <person name="Thamatrakoln K."/>
            <person name="Valentin K."/>
            <person name="Vardi A."/>
            <person name="Wilkerson F.P."/>
            <person name="Rokhsar D.S."/>
        </authorList>
    </citation>
    <scope>NUCLEOTIDE SEQUENCE [LARGE SCALE GENOMIC DNA]</scope>
    <source>
        <strain evidence="6 7">CCMP1335</strain>
    </source>
</reference>
<dbReference type="InterPro" id="IPR050576">
    <property type="entry name" value="Cilia_flagella_integrity"/>
</dbReference>
<evidence type="ECO:0000256" key="1">
    <source>
        <dbReference type="ARBA" id="ARBA00004138"/>
    </source>
</evidence>
<evidence type="ECO:0000256" key="3">
    <source>
        <dbReference type="ARBA" id="ARBA00022737"/>
    </source>
</evidence>
<dbReference type="GeneID" id="7448723"/>
<dbReference type="PROSITE" id="PS51450">
    <property type="entry name" value="LRR"/>
    <property type="match status" value="2"/>
</dbReference>
<dbReference type="EMBL" id="CM000640">
    <property type="protein sequence ID" value="EED93737.1"/>
    <property type="molecule type" value="Genomic_DNA"/>
</dbReference>
<dbReference type="PRINTS" id="PR00019">
    <property type="entry name" value="LEURICHRPT"/>
</dbReference>
<dbReference type="InterPro" id="IPR032675">
    <property type="entry name" value="LRR_dom_sf"/>
</dbReference>
<dbReference type="InterPro" id="IPR001611">
    <property type="entry name" value="Leu-rich_rpt"/>
</dbReference>
<protein>
    <submittedName>
        <fullName evidence="6">Uncharacterized protein</fullName>
    </submittedName>
</protein>
<evidence type="ECO:0000256" key="5">
    <source>
        <dbReference type="ARBA" id="ARBA00023273"/>
    </source>
</evidence>
<dbReference type="PaxDb" id="35128-Thaps3394"/>